<dbReference type="Proteomes" id="UP000502260">
    <property type="component" value="Chromosome"/>
</dbReference>
<name>A0A6F8V9U0_9PROT</name>
<dbReference type="Gene3D" id="3.30.300.90">
    <property type="entry name" value="BolA-like"/>
    <property type="match status" value="1"/>
</dbReference>
<keyword evidence="4" id="KW-1185">Reference proteome</keyword>
<dbReference type="AlphaFoldDB" id="A0A6F8V9U0"/>
<evidence type="ECO:0000313" key="3">
    <source>
        <dbReference type="EMBL" id="BCB25529.1"/>
    </source>
</evidence>
<evidence type="ECO:0000313" key="4">
    <source>
        <dbReference type="Proteomes" id="UP000502260"/>
    </source>
</evidence>
<dbReference type="SUPFAM" id="SSF82657">
    <property type="entry name" value="BolA-like"/>
    <property type="match status" value="1"/>
</dbReference>
<dbReference type="PANTHER" id="PTHR46229:SF2">
    <property type="entry name" value="BOLA-LIKE PROTEIN 1"/>
    <property type="match status" value="1"/>
</dbReference>
<protein>
    <submittedName>
        <fullName evidence="3">BolA family transcriptional regulator</fullName>
    </submittedName>
</protein>
<dbReference type="InterPro" id="IPR002634">
    <property type="entry name" value="BolA"/>
</dbReference>
<comment type="similarity">
    <text evidence="1 2">Belongs to the BolA/IbaG family.</text>
</comment>
<dbReference type="RefSeq" id="WP_173059630.1">
    <property type="nucleotide sequence ID" value="NZ_AP022853.1"/>
</dbReference>
<proteinExistence type="inferred from homology"/>
<sequence>MITKEEIRGHIENGLKCDYIDVSGDDGQHFEAVVVSPEFVGKSMVQQHQLVYKALGHRMGGEIHALSFKTLTPEEWRTLSGA</sequence>
<dbReference type="EMBL" id="AP022853">
    <property type="protein sequence ID" value="BCB25529.1"/>
    <property type="molecule type" value="Genomic_DNA"/>
</dbReference>
<evidence type="ECO:0000256" key="1">
    <source>
        <dbReference type="ARBA" id="ARBA00005578"/>
    </source>
</evidence>
<dbReference type="PIRSF" id="PIRSF003113">
    <property type="entry name" value="BolA"/>
    <property type="match status" value="1"/>
</dbReference>
<dbReference type="PANTHER" id="PTHR46229">
    <property type="entry name" value="BOLA TRANSCRIPTION REGULATOR"/>
    <property type="match status" value="1"/>
</dbReference>
<accession>A0A6F8V9U0</accession>
<gene>
    <name evidence="3" type="ORF">SKTS_04150</name>
</gene>
<organism evidence="3 4">
    <name type="scientific">Sulfurimicrobium lacus</name>
    <dbReference type="NCBI Taxonomy" id="2715678"/>
    <lineage>
        <taxon>Bacteria</taxon>
        <taxon>Pseudomonadati</taxon>
        <taxon>Pseudomonadota</taxon>
        <taxon>Betaproteobacteria</taxon>
        <taxon>Nitrosomonadales</taxon>
        <taxon>Sulfuricellaceae</taxon>
        <taxon>Sulfurimicrobium</taxon>
    </lineage>
</organism>
<dbReference type="KEGG" id="slac:SKTS_04150"/>
<dbReference type="Pfam" id="PF01722">
    <property type="entry name" value="BolA"/>
    <property type="match status" value="1"/>
</dbReference>
<reference evidence="4" key="1">
    <citation type="submission" date="2020-03" db="EMBL/GenBank/DDBJ databases">
        <title>Complete genome sequence of sulfur-oxidizing bacterium skT11.</title>
        <authorList>
            <person name="Kanda M."/>
            <person name="Kojima H."/>
            <person name="Fukui M."/>
        </authorList>
    </citation>
    <scope>NUCLEOTIDE SEQUENCE [LARGE SCALE GENOMIC DNA]</scope>
    <source>
        <strain evidence="4">skT11</strain>
    </source>
</reference>
<dbReference type="InterPro" id="IPR036065">
    <property type="entry name" value="BolA-like_sf"/>
</dbReference>
<dbReference type="InterPro" id="IPR050961">
    <property type="entry name" value="BolA/IbaG_stress_morph_reg"/>
</dbReference>
<evidence type="ECO:0000256" key="2">
    <source>
        <dbReference type="RuleBase" id="RU003860"/>
    </source>
</evidence>